<gene>
    <name evidence="1" type="ORF">SDC9_121198</name>
</gene>
<dbReference type="AlphaFoldDB" id="A0A645CBA4"/>
<dbReference type="Pfam" id="PF19781">
    <property type="entry name" value="DUF6266"/>
    <property type="match status" value="1"/>
</dbReference>
<proteinExistence type="predicted"/>
<organism evidence="1">
    <name type="scientific">bioreactor metagenome</name>
    <dbReference type="NCBI Taxonomy" id="1076179"/>
    <lineage>
        <taxon>unclassified sequences</taxon>
        <taxon>metagenomes</taxon>
        <taxon>ecological metagenomes</taxon>
    </lineage>
</organism>
<dbReference type="InterPro" id="IPR046233">
    <property type="entry name" value="DUF6266"/>
</dbReference>
<dbReference type="EMBL" id="VSSQ01025816">
    <property type="protein sequence ID" value="MPM74213.1"/>
    <property type="molecule type" value="Genomic_DNA"/>
</dbReference>
<sequence>MALLFQICFFVLYDTYNQKKNSMGRIKKGALGGFSGKVGNVVGASWKGIDYIRSWPAKVNDPKTKEQLKQRGRFSITLDFLRTITPVLRIGF</sequence>
<evidence type="ECO:0000313" key="1">
    <source>
        <dbReference type="EMBL" id="MPM74213.1"/>
    </source>
</evidence>
<accession>A0A645CBA4</accession>
<protein>
    <submittedName>
        <fullName evidence="1">Uncharacterized protein</fullName>
    </submittedName>
</protein>
<reference evidence="1" key="1">
    <citation type="submission" date="2019-08" db="EMBL/GenBank/DDBJ databases">
        <authorList>
            <person name="Kucharzyk K."/>
            <person name="Murdoch R.W."/>
            <person name="Higgins S."/>
            <person name="Loffler F."/>
        </authorList>
    </citation>
    <scope>NUCLEOTIDE SEQUENCE</scope>
</reference>
<name>A0A645CBA4_9ZZZZ</name>
<comment type="caution">
    <text evidence="1">The sequence shown here is derived from an EMBL/GenBank/DDBJ whole genome shotgun (WGS) entry which is preliminary data.</text>
</comment>